<proteinExistence type="predicted"/>
<evidence type="ECO:0000313" key="2">
    <source>
        <dbReference type="Proteomes" id="UP000247681"/>
    </source>
</evidence>
<comment type="caution">
    <text evidence="1">The sequence shown here is derived from an EMBL/GenBank/DDBJ whole genome shotgun (WGS) entry which is preliminary data.</text>
</comment>
<name>A0A2V4C0N6_9FLAO</name>
<accession>A0A2V4C0N6</accession>
<dbReference type="EMBL" id="QJHL01000003">
    <property type="protein sequence ID" value="PXY44829.1"/>
    <property type="molecule type" value="Genomic_DNA"/>
</dbReference>
<dbReference type="Proteomes" id="UP000247681">
    <property type="component" value="Unassembled WGS sequence"/>
</dbReference>
<protein>
    <recommendedName>
        <fullName evidence="3">DUF4374 domain-containing protein</fullName>
    </recommendedName>
</protein>
<gene>
    <name evidence="1" type="ORF">DMB68_15375</name>
</gene>
<evidence type="ECO:0000313" key="1">
    <source>
        <dbReference type="EMBL" id="PXY44829.1"/>
    </source>
</evidence>
<organism evidence="1 2">
    <name type="scientific">Flavobacterium hydrophilum</name>
    <dbReference type="NCBI Taxonomy" id="2211445"/>
    <lineage>
        <taxon>Bacteria</taxon>
        <taxon>Pseudomonadati</taxon>
        <taxon>Bacteroidota</taxon>
        <taxon>Flavobacteriia</taxon>
        <taxon>Flavobacteriales</taxon>
        <taxon>Flavobacteriaceae</taxon>
        <taxon>Flavobacterium</taxon>
    </lineage>
</organism>
<dbReference type="AlphaFoldDB" id="A0A2V4C0N6"/>
<keyword evidence="2" id="KW-1185">Reference proteome</keyword>
<reference evidence="1 2" key="1">
    <citation type="submission" date="2018-05" db="EMBL/GenBank/DDBJ databases">
        <title>Flavobacterium sp. strain IMCC34758, incomplete genome.</title>
        <authorList>
            <person name="Joung Y."/>
        </authorList>
    </citation>
    <scope>NUCLEOTIDE SEQUENCE [LARGE SCALE GENOMIC DNA]</scope>
    <source>
        <strain evidence="1 2">IMCC34758</strain>
    </source>
</reference>
<sequence>MTILRCKKQEEAFILKSDIYLIKSIIKKQIMYQNLKKALVVLGFTATLFMTSCSSDKNDSEASGTENYVIMSGESTNPFSGYITSFGNTLPSGQFSNIKTSSKQILGSLGMRTIGKYFYKMANFQYEAGVQKFSVTATGEIKDEGFIACGKAVLGSAQYTVVNETTGFYFDGDRGTLKIQKFNPSTMQRTGEIDLSATLANNAVEYISVGQNCLMVKEGKLFANIHYGKSASKGFLDAVDDKIRFAVIDIATGTLDKVTTFTTGSPQQVCWFTDNSMWDLGDDGALYFCTLGKVAGGASKILRFKAGATDIDTTWKLEMDDYKLNGCFVNVIAKGEKIYTRIPTESLKSDFSNLYGDIWSPTIIDINTKAATTISGIPVCEFKGNEEAMVEVDGKIHFLISNTSLGTNGVYKVEGTTGTQLFNLTQGGRIVGFGKSK</sequence>
<evidence type="ECO:0008006" key="3">
    <source>
        <dbReference type="Google" id="ProtNLM"/>
    </source>
</evidence>